<keyword evidence="4 13" id="KW-0812">Transmembrane</keyword>
<keyword evidence="16" id="KW-1185">Reference proteome</keyword>
<gene>
    <name evidence="13" type="primary">atpF</name>
    <name evidence="15" type="ORF">ACFSNB_12025</name>
</gene>
<evidence type="ECO:0000256" key="13">
    <source>
        <dbReference type="HAMAP-Rule" id="MF_01398"/>
    </source>
</evidence>
<dbReference type="HAMAP" id="MF_01398">
    <property type="entry name" value="ATP_synth_b_bprime"/>
    <property type="match status" value="1"/>
</dbReference>
<keyword evidence="13" id="KW-1003">Cell membrane</keyword>
<dbReference type="PANTHER" id="PTHR33445">
    <property type="entry name" value="ATP SYNTHASE SUBUNIT B', CHLOROPLASTIC"/>
    <property type="match status" value="1"/>
</dbReference>
<evidence type="ECO:0000256" key="2">
    <source>
        <dbReference type="ARBA" id="ARBA00022448"/>
    </source>
</evidence>
<reference evidence="16" key="1">
    <citation type="journal article" date="2019" name="Int. J. Syst. Evol. Microbiol.">
        <title>The Global Catalogue of Microorganisms (GCM) 10K type strain sequencing project: providing services to taxonomists for standard genome sequencing and annotation.</title>
        <authorList>
            <consortium name="The Broad Institute Genomics Platform"/>
            <consortium name="The Broad Institute Genome Sequencing Center for Infectious Disease"/>
            <person name="Wu L."/>
            <person name="Ma J."/>
        </authorList>
    </citation>
    <scope>NUCLEOTIDE SEQUENCE [LARGE SCALE GENOMIC DNA]</scope>
    <source>
        <strain evidence="16">KCTC 15012</strain>
    </source>
</reference>
<organism evidence="15 16">
    <name type="scientific">Phaeospirillum tilakii</name>
    <dbReference type="NCBI Taxonomy" id="741673"/>
    <lineage>
        <taxon>Bacteria</taxon>
        <taxon>Pseudomonadati</taxon>
        <taxon>Pseudomonadota</taxon>
        <taxon>Alphaproteobacteria</taxon>
        <taxon>Rhodospirillales</taxon>
        <taxon>Rhodospirillaceae</taxon>
        <taxon>Phaeospirillum</taxon>
    </lineage>
</organism>
<dbReference type="InterPro" id="IPR050059">
    <property type="entry name" value="ATP_synthase_B_chain"/>
</dbReference>
<evidence type="ECO:0000313" key="16">
    <source>
        <dbReference type="Proteomes" id="UP001597296"/>
    </source>
</evidence>
<sequence>MSLDWSTLALQTVNFLVLVWLLQRFLYRPVLAAIDRRRAAATEAAERAAAAERRGLEAEAAWQARTRTLEAEAAERIAAAEAEGQRRAASMLAEARIEADRLTAAARAAIAAERKAAGAALAEHAARVAATLAGRLLAAVAPGVGAAPFLTLLEQRLAALDPAERARFAEGGARVETAPPLSAAEAEAWRRRLAPHLGAVEFVATPELIAGARIASAAAVVEVSWAEALAQARQRMAGDDGTR</sequence>
<evidence type="ECO:0000256" key="8">
    <source>
        <dbReference type="ARBA" id="ARBA00023136"/>
    </source>
</evidence>
<evidence type="ECO:0000256" key="1">
    <source>
        <dbReference type="ARBA" id="ARBA00005513"/>
    </source>
</evidence>
<evidence type="ECO:0000256" key="14">
    <source>
        <dbReference type="RuleBase" id="RU003848"/>
    </source>
</evidence>
<evidence type="ECO:0000256" key="11">
    <source>
        <dbReference type="ARBA" id="ARBA00025614"/>
    </source>
</evidence>
<evidence type="ECO:0000256" key="9">
    <source>
        <dbReference type="ARBA" id="ARBA00023310"/>
    </source>
</evidence>
<evidence type="ECO:0000256" key="3">
    <source>
        <dbReference type="ARBA" id="ARBA00022547"/>
    </source>
</evidence>
<comment type="subcellular location">
    <subcellularLocation>
        <location evidence="13">Cell membrane</location>
        <topology evidence="13">Single-pass membrane protein</topology>
    </subcellularLocation>
    <subcellularLocation>
        <location evidence="12">Endomembrane system</location>
        <topology evidence="12">Single-pass membrane protein</topology>
    </subcellularLocation>
</comment>
<dbReference type="PANTHER" id="PTHR33445:SF2">
    <property type="entry name" value="ATP SYNTHASE SUBUNIT B', CHLOROPLASTIC"/>
    <property type="match status" value="1"/>
</dbReference>
<keyword evidence="3 13" id="KW-0138">CF(0)</keyword>
<evidence type="ECO:0000256" key="4">
    <source>
        <dbReference type="ARBA" id="ARBA00022692"/>
    </source>
</evidence>
<name>A0ABW5CEJ7_9PROT</name>
<keyword evidence="6 13" id="KW-1133">Transmembrane helix</keyword>
<keyword evidence="5 13" id="KW-0375">Hydrogen ion transport</keyword>
<feature type="transmembrane region" description="Helical" evidence="13">
    <location>
        <begin position="6"/>
        <end position="27"/>
    </location>
</feature>
<comment type="caution">
    <text evidence="15">The sequence shown here is derived from an EMBL/GenBank/DDBJ whole genome shotgun (WGS) entry which is preliminary data.</text>
</comment>
<accession>A0ABW5CEJ7</accession>
<dbReference type="Proteomes" id="UP001597296">
    <property type="component" value="Unassembled WGS sequence"/>
</dbReference>
<evidence type="ECO:0000256" key="6">
    <source>
        <dbReference type="ARBA" id="ARBA00022989"/>
    </source>
</evidence>
<evidence type="ECO:0000256" key="5">
    <source>
        <dbReference type="ARBA" id="ARBA00022781"/>
    </source>
</evidence>
<dbReference type="EMBL" id="JBHUIY010000023">
    <property type="protein sequence ID" value="MFD2234535.1"/>
    <property type="molecule type" value="Genomic_DNA"/>
</dbReference>
<comment type="subunit">
    <text evidence="13">F-type ATPases have 2 components, F(1) - the catalytic core - and F(0) - the membrane proton channel. F(1) has five subunits: alpha(3), beta(3), gamma(1), delta(1), epsilon(1). F(0) has three main subunits: a(1), b(2) and c(10-14). The alpha and beta chains form an alternating ring which encloses part of the gamma chain. F(1) is attached to F(0) by a central stalk formed by the gamma and epsilon chains, while a peripheral stalk is formed by the delta and b chains.</text>
</comment>
<evidence type="ECO:0000256" key="12">
    <source>
        <dbReference type="ARBA" id="ARBA00037847"/>
    </source>
</evidence>
<comment type="function">
    <text evidence="10 13">F(1)F(0) ATP synthase produces ATP from ADP in the presence of a proton or sodium gradient. F-type ATPases consist of two structural domains, F(1) containing the extramembraneous catalytic core and F(0) containing the membrane proton channel, linked together by a central stalk and a peripheral stalk. During catalysis, ATP synthesis in the catalytic domain of F(1) is coupled via a rotary mechanism of the central stalk subunits to proton translocation.</text>
</comment>
<comment type="similarity">
    <text evidence="1 13 14">Belongs to the ATPase B chain family.</text>
</comment>
<proteinExistence type="inferred from homology"/>
<dbReference type="InterPro" id="IPR002146">
    <property type="entry name" value="ATP_synth_b/b'su_bac/chlpt"/>
</dbReference>
<evidence type="ECO:0000256" key="7">
    <source>
        <dbReference type="ARBA" id="ARBA00023065"/>
    </source>
</evidence>
<comment type="function">
    <text evidence="11">Component of the F(0) channel, it forms part of the peripheral stalk, linking F(1) to F(0). The b'-subunit is a diverged and duplicated form of b found in plants and photosynthetic bacteria.</text>
</comment>
<keyword evidence="2 13" id="KW-0813">Transport</keyword>
<evidence type="ECO:0000313" key="15">
    <source>
        <dbReference type="EMBL" id="MFD2234535.1"/>
    </source>
</evidence>
<keyword evidence="7 13" id="KW-0406">Ion transport</keyword>
<dbReference type="Pfam" id="PF00430">
    <property type="entry name" value="ATP-synt_B"/>
    <property type="match status" value="1"/>
</dbReference>
<keyword evidence="8 13" id="KW-0472">Membrane</keyword>
<dbReference type="RefSeq" id="WP_377316847.1">
    <property type="nucleotide sequence ID" value="NZ_JBHUIY010000023.1"/>
</dbReference>
<protein>
    <recommendedName>
        <fullName evidence="13">ATP synthase subunit b</fullName>
    </recommendedName>
    <alternativeName>
        <fullName evidence="13">ATP synthase F(0) sector subunit b</fullName>
    </alternativeName>
    <alternativeName>
        <fullName evidence="13">ATPase subunit I</fullName>
    </alternativeName>
    <alternativeName>
        <fullName evidence="13">F-type ATPase subunit b</fullName>
        <shortName evidence="13">F-ATPase subunit b</shortName>
    </alternativeName>
</protein>
<evidence type="ECO:0000256" key="10">
    <source>
        <dbReference type="ARBA" id="ARBA00025198"/>
    </source>
</evidence>
<keyword evidence="9 13" id="KW-0066">ATP synthesis</keyword>